<dbReference type="Pfam" id="PF00939">
    <property type="entry name" value="Na_sulph_symp"/>
    <property type="match status" value="1"/>
</dbReference>
<evidence type="ECO:0000256" key="1">
    <source>
        <dbReference type="ARBA" id="ARBA00004141"/>
    </source>
</evidence>
<dbReference type="GO" id="GO:0005886">
    <property type="term" value="C:plasma membrane"/>
    <property type="evidence" value="ECO:0007669"/>
    <property type="project" value="TreeGrafter"/>
</dbReference>
<feature type="transmembrane region" description="Helical" evidence="6">
    <location>
        <begin position="391"/>
        <end position="412"/>
    </location>
</feature>
<organism evidence="7 8">
    <name type="scientific">Sutterella seckii</name>
    <dbReference type="NCBI Taxonomy" id="1944635"/>
    <lineage>
        <taxon>Bacteria</taxon>
        <taxon>Pseudomonadati</taxon>
        <taxon>Pseudomonadota</taxon>
        <taxon>Betaproteobacteria</taxon>
        <taxon>Burkholderiales</taxon>
        <taxon>Sutterellaceae</taxon>
        <taxon>Sutterella</taxon>
    </lineage>
</organism>
<name>A0A6I1EN08_9BURK</name>
<proteinExistence type="inferred from homology"/>
<comment type="caution">
    <text evidence="7">The sequence shown here is derived from an EMBL/GenBank/DDBJ whole genome shotgun (WGS) entry which is preliminary data.</text>
</comment>
<accession>A0A6I1EN08</accession>
<evidence type="ECO:0000256" key="5">
    <source>
        <dbReference type="ARBA" id="ARBA00023136"/>
    </source>
</evidence>
<dbReference type="GO" id="GO:1905039">
    <property type="term" value="P:carboxylic acid transmembrane transport"/>
    <property type="evidence" value="ECO:0007669"/>
    <property type="project" value="UniProtKB-ARBA"/>
</dbReference>
<keyword evidence="3 6" id="KW-0812">Transmembrane</keyword>
<feature type="transmembrane region" description="Helical" evidence="6">
    <location>
        <begin position="250"/>
        <end position="270"/>
    </location>
</feature>
<comment type="similarity">
    <text evidence="2">Belongs to the SLC13A/DASS transporter (TC 2.A.47) family. DIT1 subfamily.</text>
</comment>
<sequence>MTVNNQVDRGTYDPLDMNSYSLNRIPKRPLSPAGRFFRLWGLPIAAVIFVVSAYLVQFPILDHRQQIMFGLFATALFLWISEAVPNYLTSMLFICGLVLTGILKAKPAMATLGDPVIWLNVSAFIMASAMVKTDLVKRVALWLIIRFGKNAGMIFMTFLAINLILAAFINATAAKAALMMPLFMVVSAIYGAPGTDTTNNFARNLVLHNLLMINASCNMYMTGSGANLMAVALLAGAGTTIYYFDWFAAGVPLVIAFGIISYVIGVRFVFPLTKADREPKLQGGREALIKAYQELGSLKLSEVKAAAIFLLVLIVWATDKLHGLNSTIVAMLGAVIMLAPQLKLISWNDVDIPWHLMIFSAGAYSLGAGLTNTKLMEVLTKHLMDAFGMNSMSYFELYAVLTAIFIASHFIFQSKNMRTIIFIPIVIGIAQAMDISVLALGLPVALCVNVCWSLPFNAKPNAMLYGTNKYTMSESFWYGFVMSVLYWLLLLLAGGTYFIWLGISPGFF</sequence>
<feature type="transmembrane region" description="Helical" evidence="6">
    <location>
        <begin position="476"/>
        <end position="503"/>
    </location>
</feature>
<feature type="transmembrane region" description="Helical" evidence="6">
    <location>
        <begin position="323"/>
        <end position="340"/>
    </location>
</feature>
<feature type="transmembrane region" description="Helical" evidence="6">
    <location>
        <begin position="228"/>
        <end position="244"/>
    </location>
</feature>
<dbReference type="GO" id="GO:0008514">
    <property type="term" value="F:organic anion transmembrane transporter activity"/>
    <property type="evidence" value="ECO:0007669"/>
    <property type="project" value="UniProtKB-ARBA"/>
</dbReference>
<feature type="transmembrane region" description="Helical" evidence="6">
    <location>
        <begin position="176"/>
        <end position="193"/>
    </location>
</feature>
<feature type="transmembrane region" description="Helical" evidence="6">
    <location>
        <begin position="36"/>
        <end position="56"/>
    </location>
</feature>
<reference evidence="7 8" key="1">
    <citation type="submission" date="2019-10" db="EMBL/GenBank/DDBJ databases">
        <title>Genome diversity of Sutterella seckii.</title>
        <authorList>
            <person name="Chaplin A.V."/>
            <person name="Sokolova S.R."/>
            <person name="Mosin K.A."/>
            <person name="Ivanova E.L."/>
            <person name="Kochetkova T.O."/>
            <person name="Goltsov A.Y."/>
            <person name="Trofimov D.Y."/>
            <person name="Efimov B.A."/>
        </authorList>
    </citation>
    <scope>NUCLEOTIDE SEQUENCE [LARGE SCALE GENOMIC DNA]</scope>
    <source>
        <strain evidence="7 8">ASD393</strain>
    </source>
</reference>
<protein>
    <submittedName>
        <fullName evidence="7">Sodium:sulfate symporter</fullName>
    </submittedName>
</protein>
<dbReference type="OrthoDB" id="5460483at2"/>
<feature type="transmembrane region" description="Helical" evidence="6">
    <location>
        <begin position="352"/>
        <end position="371"/>
    </location>
</feature>
<feature type="transmembrane region" description="Helical" evidence="6">
    <location>
        <begin position="63"/>
        <end position="81"/>
    </location>
</feature>
<dbReference type="PIRSF" id="PIRSF002457">
    <property type="entry name" value="DASS"/>
    <property type="match status" value="1"/>
</dbReference>
<feature type="transmembrane region" description="Helical" evidence="6">
    <location>
        <begin position="300"/>
        <end position="317"/>
    </location>
</feature>
<evidence type="ECO:0000313" key="7">
    <source>
        <dbReference type="EMBL" id="KAB7654582.1"/>
    </source>
</evidence>
<evidence type="ECO:0000256" key="6">
    <source>
        <dbReference type="SAM" id="Phobius"/>
    </source>
</evidence>
<dbReference type="InterPro" id="IPR030676">
    <property type="entry name" value="CitT-rel"/>
</dbReference>
<feature type="transmembrane region" description="Helical" evidence="6">
    <location>
        <begin position="115"/>
        <end position="131"/>
    </location>
</feature>
<evidence type="ECO:0000313" key="8">
    <source>
        <dbReference type="Proteomes" id="UP000430564"/>
    </source>
</evidence>
<keyword evidence="5 6" id="KW-0472">Membrane</keyword>
<dbReference type="AlphaFoldDB" id="A0A6I1EN08"/>
<evidence type="ECO:0000256" key="3">
    <source>
        <dbReference type="ARBA" id="ARBA00022692"/>
    </source>
</evidence>
<gene>
    <name evidence="7" type="ORF">GBM95_10175</name>
</gene>
<dbReference type="PANTHER" id="PTHR10283:SF82">
    <property type="entry name" value="SOLUTE CARRIER FAMILY 13 MEMBER 2"/>
    <property type="match status" value="1"/>
</dbReference>
<evidence type="ECO:0000256" key="4">
    <source>
        <dbReference type="ARBA" id="ARBA00022989"/>
    </source>
</evidence>
<keyword evidence="4 6" id="KW-1133">Transmembrane helix</keyword>
<evidence type="ECO:0000256" key="2">
    <source>
        <dbReference type="ARBA" id="ARBA00007349"/>
    </source>
</evidence>
<dbReference type="InterPro" id="IPR001898">
    <property type="entry name" value="SLC13A/DASS"/>
</dbReference>
<dbReference type="Proteomes" id="UP000430564">
    <property type="component" value="Unassembled WGS sequence"/>
</dbReference>
<feature type="transmembrane region" description="Helical" evidence="6">
    <location>
        <begin position="151"/>
        <end position="169"/>
    </location>
</feature>
<dbReference type="EMBL" id="WEHX01000099">
    <property type="protein sequence ID" value="KAB7654582.1"/>
    <property type="molecule type" value="Genomic_DNA"/>
</dbReference>
<dbReference type="RefSeq" id="WP_152158997.1">
    <property type="nucleotide sequence ID" value="NZ_WEHX01000099.1"/>
</dbReference>
<comment type="subcellular location">
    <subcellularLocation>
        <location evidence="1">Membrane</location>
        <topology evidence="1">Multi-pass membrane protein</topology>
    </subcellularLocation>
</comment>
<dbReference type="PANTHER" id="PTHR10283">
    <property type="entry name" value="SOLUTE CARRIER FAMILY 13 MEMBER"/>
    <property type="match status" value="1"/>
</dbReference>